<dbReference type="GO" id="GO:0005506">
    <property type="term" value="F:iron ion binding"/>
    <property type="evidence" value="ECO:0007669"/>
    <property type="project" value="InterPro"/>
</dbReference>
<dbReference type="PANTHER" id="PTHR35008">
    <property type="entry name" value="BLL4482 PROTEIN-RELATED"/>
    <property type="match status" value="1"/>
</dbReference>
<keyword evidence="8" id="KW-0812">Transmembrane</keyword>
<accession>A0A840RAI5</accession>
<dbReference type="PANTHER" id="PTHR35008:SF8">
    <property type="entry name" value="ALCOHOL DEHYDROGENASE CYTOCHROME C SUBUNIT"/>
    <property type="match status" value="1"/>
</dbReference>
<keyword evidence="4" id="KW-0249">Electron transport</keyword>
<reference evidence="10 11" key="1">
    <citation type="submission" date="2020-08" db="EMBL/GenBank/DDBJ databases">
        <title>Genomic Encyclopedia of Type Strains, Phase IV (KMG-IV): sequencing the most valuable type-strain genomes for metagenomic binning, comparative biology and taxonomic classification.</title>
        <authorList>
            <person name="Goeker M."/>
        </authorList>
    </citation>
    <scope>NUCLEOTIDE SEQUENCE [LARGE SCALE GENOMIC DNA]</scope>
    <source>
        <strain evidence="10 11">DSM 18233</strain>
    </source>
</reference>
<keyword evidence="11" id="KW-1185">Reference proteome</keyword>
<keyword evidence="5 6" id="KW-0408">Iron</keyword>
<dbReference type="PRINTS" id="PR00605">
    <property type="entry name" value="CYTCHROMECIC"/>
</dbReference>
<evidence type="ECO:0000313" key="11">
    <source>
        <dbReference type="Proteomes" id="UP000543030"/>
    </source>
</evidence>
<protein>
    <submittedName>
        <fullName evidence="10">Mono/diheme cytochrome c family protein</fullName>
    </submittedName>
</protein>
<feature type="transmembrane region" description="Helical" evidence="8">
    <location>
        <begin position="25"/>
        <end position="45"/>
    </location>
</feature>
<dbReference type="InterPro" id="IPR009056">
    <property type="entry name" value="Cyt_c-like_dom"/>
</dbReference>
<dbReference type="InterPro" id="IPR036909">
    <property type="entry name" value="Cyt_c-like_dom_sf"/>
</dbReference>
<dbReference type="Gene3D" id="1.10.760.10">
    <property type="entry name" value="Cytochrome c-like domain"/>
    <property type="match status" value="1"/>
</dbReference>
<evidence type="ECO:0000256" key="8">
    <source>
        <dbReference type="SAM" id="Phobius"/>
    </source>
</evidence>
<dbReference type="AlphaFoldDB" id="A0A840RAI5"/>
<keyword evidence="8" id="KW-1133">Transmembrane helix</keyword>
<evidence type="ECO:0000256" key="5">
    <source>
        <dbReference type="ARBA" id="ARBA00023004"/>
    </source>
</evidence>
<feature type="domain" description="Cytochrome c" evidence="9">
    <location>
        <begin position="70"/>
        <end position="160"/>
    </location>
</feature>
<dbReference type="GO" id="GO:0009055">
    <property type="term" value="F:electron transfer activity"/>
    <property type="evidence" value="ECO:0007669"/>
    <property type="project" value="InterPro"/>
</dbReference>
<dbReference type="GO" id="GO:0020037">
    <property type="term" value="F:heme binding"/>
    <property type="evidence" value="ECO:0007669"/>
    <property type="project" value="InterPro"/>
</dbReference>
<evidence type="ECO:0000256" key="3">
    <source>
        <dbReference type="ARBA" id="ARBA00022723"/>
    </source>
</evidence>
<evidence type="ECO:0000256" key="7">
    <source>
        <dbReference type="SAM" id="MobiDB-lite"/>
    </source>
</evidence>
<dbReference type="Pfam" id="PF00034">
    <property type="entry name" value="Cytochrom_C"/>
    <property type="match status" value="1"/>
</dbReference>
<keyword evidence="1" id="KW-0813">Transport</keyword>
<gene>
    <name evidence="10" type="ORF">HNQ50_001141</name>
</gene>
<name>A0A840RAI5_9NEIS</name>
<proteinExistence type="predicted"/>
<dbReference type="PROSITE" id="PS51007">
    <property type="entry name" value="CYTC"/>
    <property type="match status" value="1"/>
</dbReference>
<evidence type="ECO:0000256" key="2">
    <source>
        <dbReference type="ARBA" id="ARBA00022617"/>
    </source>
</evidence>
<keyword evidence="8" id="KW-0472">Membrane</keyword>
<dbReference type="InterPro" id="IPR051459">
    <property type="entry name" value="Cytochrome_c-type_DH"/>
</dbReference>
<keyword evidence="3 6" id="KW-0479">Metal-binding</keyword>
<keyword evidence="2 6" id="KW-0349">Heme</keyword>
<evidence type="ECO:0000313" key="10">
    <source>
        <dbReference type="EMBL" id="MBB5190419.1"/>
    </source>
</evidence>
<comment type="caution">
    <text evidence="10">The sequence shown here is derived from an EMBL/GenBank/DDBJ whole genome shotgun (WGS) entry which is preliminary data.</text>
</comment>
<evidence type="ECO:0000256" key="4">
    <source>
        <dbReference type="ARBA" id="ARBA00022982"/>
    </source>
</evidence>
<sequence>MSQQDSDTVQQRRENPDPNEQVKPLPFAIMLVIAALFTFGVVYIAETPLNLPGTWGDQRVLADMAAPVKSATADGAALFAANCVACHQATGLGVPGAFPPLAGSEYLNGKPDVTIQILLHGIKGSITVKGSTFNGEMPNFGARFSDAEIAAVATHVRSQWGNKGVAIDAAAVAKGRDLTKAQTTPWNGGQDLEKYR</sequence>
<feature type="region of interest" description="Disordered" evidence="7">
    <location>
        <begin position="1"/>
        <end position="21"/>
    </location>
</feature>
<organism evidence="10 11">
    <name type="scientific">Silvimonas terrae</name>
    <dbReference type="NCBI Taxonomy" id="300266"/>
    <lineage>
        <taxon>Bacteria</taxon>
        <taxon>Pseudomonadati</taxon>
        <taxon>Pseudomonadota</taxon>
        <taxon>Betaproteobacteria</taxon>
        <taxon>Neisseriales</taxon>
        <taxon>Chitinibacteraceae</taxon>
        <taxon>Silvimonas</taxon>
    </lineage>
</organism>
<dbReference type="RefSeq" id="WP_184098435.1">
    <property type="nucleotide sequence ID" value="NZ_JACHHN010000002.1"/>
</dbReference>
<evidence type="ECO:0000259" key="9">
    <source>
        <dbReference type="PROSITE" id="PS51007"/>
    </source>
</evidence>
<dbReference type="InterPro" id="IPR008168">
    <property type="entry name" value="Cyt_C_IC"/>
</dbReference>
<dbReference type="EMBL" id="JACHHN010000002">
    <property type="protein sequence ID" value="MBB5190419.1"/>
    <property type="molecule type" value="Genomic_DNA"/>
</dbReference>
<dbReference type="SUPFAM" id="SSF46626">
    <property type="entry name" value="Cytochrome c"/>
    <property type="match status" value="1"/>
</dbReference>
<evidence type="ECO:0000256" key="6">
    <source>
        <dbReference type="PROSITE-ProRule" id="PRU00433"/>
    </source>
</evidence>
<dbReference type="Proteomes" id="UP000543030">
    <property type="component" value="Unassembled WGS sequence"/>
</dbReference>
<evidence type="ECO:0000256" key="1">
    <source>
        <dbReference type="ARBA" id="ARBA00022448"/>
    </source>
</evidence>